<feature type="region of interest" description="Disordered" evidence="1">
    <location>
        <begin position="1"/>
        <end position="24"/>
    </location>
</feature>
<evidence type="ECO:0000256" key="1">
    <source>
        <dbReference type="SAM" id="MobiDB-lite"/>
    </source>
</evidence>
<accession>A0ABM5AUF8</accession>
<sequence>MDSFEPHNSLSRSRGWPATSKGNRGHQAALPIGVPWHICTPVTSWVAKEEVSSAPVCPVSDLFLPPLVLPSRFLTLLSPQPGASQAPPSPFPATTACLFPFAAKLLERPVYTCCLPSSSPISSSTHCFLTCSAPLNASNPGPLLLLHLFMSLLISTNHLPPKTALQVSPVLGTLAVTWLGRLKNRMEEAERSPRRSAALHHPAFLADGHLASHAQPCASSLLPALGWKTPSGILRGRRDLDARLSTLRLSNPSAATGTPCTRSRGTGRTQRLWTRAAPCEEGHALPASPCIATRPLTDGLH</sequence>
<dbReference type="Proteomes" id="UP001652641">
    <property type="component" value="Chromosome 6"/>
</dbReference>
<evidence type="ECO:0000313" key="3">
    <source>
        <dbReference type="RefSeq" id="XP_072618432.1"/>
    </source>
</evidence>
<keyword evidence="2" id="KW-1185">Reference proteome</keyword>
<gene>
    <name evidence="3" type="primary">LOC112930257</name>
</gene>
<name>A0ABM5AUF8_VULVU</name>
<feature type="compositionally biased region" description="Polar residues" evidence="1">
    <location>
        <begin position="1"/>
        <end position="12"/>
    </location>
</feature>
<evidence type="ECO:0000313" key="2">
    <source>
        <dbReference type="Proteomes" id="UP001652641"/>
    </source>
</evidence>
<organism evidence="2 3">
    <name type="scientific">Vulpes vulpes</name>
    <name type="common">Red fox</name>
    <dbReference type="NCBI Taxonomy" id="9627"/>
    <lineage>
        <taxon>Eukaryota</taxon>
        <taxon>Metazoa</taxon>
        <taxon>Chordata</taxon>
        <taxon>Craniata</taxon>
        <taxon>Vertebrata</taxon>
        <taxon>Euteleostomi</taxon>
        <taxon>Mammalia</taxon>
        <taxon>Eutheria</taxon>
        <taxon>Laurasiatheria</taxon>
        <taxon>Carnivora</taxon>
        <taxon>Caniformia</taxon>
        <taxon>Canidae</taxon>
        <taxon>Vulpes</taxon>
    </lineage>
</organism>
<proteinExistence type="predicted"/>
<reference evidence="3" key="1">
    <citation type="submission" date="2025-08" db="UniProtKB">
        <authorList>
            <consortium name="RefSeq"/>
        </authorList>
    </citation>
    <scope>IDENTIFICATION</scope>
    <source>
        <tissue evidence="3">Cell line</tissue>
    </source>
</reference>
<dbReference type="GeneID" id="112930257"/>
<dbReference type="RefSeq" id="XP_072618432.1">
    <property type="nucleotide sequence ID" value="XM_072762331.1"/>
</dbReference>
<protein>
    <submittedName>
        <fullName evidence="3">Uncharacterized protein isoform X1</fullName>
    </submittedName>
</protein>